<protein>
    <submittedName>
        <fullName evidence="9">Uncharacterized protein</fullName>
    </submittedName>
</protein>
<evidence type="ECO:0000313" key="10">
    <source>
        <dbReference type="Proteomes" id="UP000316621"/>
    </source>
</evidence>
<dbReference type="GO" id="GO:0005576">
    <property type="term" value="C:extracellular region"/>
    <property type="evidence" value="ECO:0007669"/>
    <property type="project" value="UniProtKB-SubCell"/>
</dbReference>
<keyword evidence="7" id="KW-0443">Lipid metabolism</keyword>
<organism evidence="9 10">
    <name type="scientific">Papaver somniferum</name>
    <name type="common">Opium poppy</name>
    <dbReference type="NCBI Taxonomy" id="3469"/>
    <lineage>
        <taxon>Eukaryota</taxon>
        <taxon>Viridiplantae</taxon>
        <taxon>Streptophyta</taxon>
        <taxon>Embryophyta</taxon>
        <taxon>Tracheophyta</taxon>
        <taxon>Spermatophyta</taxon>
        <taxon>Magnoliopsida</taxon>
        <taxon>Ranunculales</taxon>
        <taxon>Papaveraceae</taxon>
        <taxon>Papaveroideae</taxon>
        <taxon>Papaver</taxon>
    </lineage>
</organism>
<sequence length="369" mass="40777">MAVSIESSYFFMPLHLFLCLTIFVGNSSCSAIAPAIYVFGDSLLDSGNNNFLQTQTKGNYTPYGVDFPGRPTGRFTNGATGGDFIATFLGLPYPPAYLSLSEARRRITTTGINYASSGSGILPESGTALGDILSMDEQIEYFKNTVKNDLPRIYRFRAILSYALSRSIFVISTGSNDYLNNYLQPQFYNRSQTYPPQQFANLLLNTLEQQLTTIYDLGGRKFLVYGLGALGCLPIVIAGANPKPTTVCVEDVNNLINIYNNGFPAMLQRLGSKLRGSTFVRADLFTLGYTQFQDPVKFGYTDGRTPCCNFGIFGTCIPGQQPCNDRDNRLFYDAIHPAQIVNHRFARDCFFGNSALCTPINIQQLALKL</sequence>
<evidence type="ECO:0000256" key="5">
    <source>
        <dbReference type="ARBA" id="ARBA00022801"/>
    </source>
</evidence>
<keyword evidence="3" id="KW-0964">Secreted</keyword>
<keyword evidence="10" id="KW-1185">Reference proteome</keyword>
<feature type="chain" id="PRO_5021409710" evidence="8">
    <location>
        <begin position="30"/>
        <end position="369"/>
    </location>
</feature>
<dbReference type="Proteomes" id="UP000316621">
    <property type="component" value="Chromosome 8"/>
</dbReference>
<dbReference type="InterPro" id="IPR051238">
    <property type="entry name" value="GDSL_esterase/lipase"/>
</dbReference>
<comment type="similarity">
    <text evidence="2">Belongs to the 'GDSL' lipolytic enzyme family.</text>
</comment>
<dbReference type="InterPro" id="IPR036514">
    <property type="entry name" value="SGNH_hydro_sf"/>
</dbReference>
<evidence type="ECO:0000256" key="6">
    <source>
        <dbReference type="ARBA" id="ARBA00022963"/>
    </source>
</evidence>
<keyword evidence="4 8" id="KW-0732">Signal</keyword>
<evidence type="ECO:0000256" key="3">
    <source>
        <dbReference type="ARBA" id="ARBA00022525"/>
    </source>
</evidence>
<evidence type="ECO:0000256" key="7">
    <source>
        <dbReference type="ARBA" id="ARBA00023098"/>
    </source>
</evidence>
<dbReference type="PANTHER" id="PTHR45650">
    <property type="entry name" value="GDSL-LIKE LIPASE/ACYLHYDROLASE-RELATED"/>
    <property type="match status" value="1"/>
</dbReference>
<comment type="subcellular location">
    <subcellularLocation>
        <location evidence="1">Secreted</location>
    </subcellularLocation>
</comment>
<dbReference type="GO" id="GO:0016788">
    <property type="term" value="F:hydrolase activity, acting on ester bonds"/>
    <property type="evidence" value="ECO:0007669"/>
    <property type="project" value="InterPro"/>
</dbReference>
<dbReference type="Gene3D" id="3.40.50.1110">
    <property type="entry name" value="SGNH hydrolase"/>
    <property type="match status" value="1"/>
</dbReference>
<dbReference type="GO" id="GO:0016042">
    <property type="term" value="P:lipid catabolic process"/>
    <property type="evidence" value="ECO:0007669"/>
    <property type="project" value="UniProtKB-KW"/>
</dbReference>
<evidence type="ECO:0000256" key="8">
    <source>
        <dbReference type="SAM" id="SignalP"/>
    </source>
</evidence>
<evidence type="ECO:0000256" key="4">
    <source>
        <dbReference type="ARBA" id="ARBA00022729"/>
    </source>
</evidence>
<proteinExistence type="inferred from homology"/>
<dbReference type="InterPro" id="IPR001087">
    <property type="entry name" value="GDSL"/>
</dbReference>
<gene>
    <name evidence="9" type="ORF">C5167_051077</name>
</gene>
<dbReference type="OMA" id="HYFFDAY"/>
<dbReference type="EMBL" id="CM010722">
    <property type="protein sequence ID" value="RZC75599.1"/>
    <property type="molecule type" value="Genomic_DNA"/>
</dbReference>
<dbReference type="AlphaFoldDB" id="A0A4Y7KUI3"/>
<keyword evidence="6" id="KW-0442">Lipid degradation</keyword>
<evidence type="ECO:0000313" key="9">
    <source>
        <dbReference type="EMBL" id="RZC75599.1"/>
    </source>
</evidence>
<dbReference type="Pfam" id="PF00657">
    <property type="entry name" value="Lipase_GDSL"/>
    <property type="match status" value="1"/>
</dbReference>
<evidence type="ECO:0000256" key="2">
    <source>
        <dbReference type="ARBA" id="ARBA00008668"/>
    </source>
</evidence>
<dbReference type="InterPro" id="IPR035669">
    <property type="entry name" value="SGNH_plant_lipase-like"/>
</dbReference>
<evidence type="ECO:0000256" key="1">
    <source>
        <dbReference type="ARBA" id="ARBA00004613"/>
    </source>
</evidence>
<name>A0A4Y7KUI3_PAPSO</name>
<accession>A0A4Y7KUI3</accession>
<feature type="signal peptide" evidence="8">
    <location>
        <begin position="1"/>
        <end position="29"/>
    </location>
</feature>
<dbReference type="Gramene" id="RZC75599">
    <property type="protein sequence ID" value="RZC75599"/>
    <property type="gene ID" value="C5167_051077"/>
</dbReference>
<dbReference type="OrthoDB" id="1600564at2759"/>
<dbReference type="PANTHER" id="PTHR45650:SF14">
    <property type="entry name" value="GDSL ESTERASE_LIPASE 7-LIKE"/>
    <property type="match status" value="1"/>
</dbReference>
<dbReference type="CDD" id="cd01837">
    <property type="entry name" value="SGNH_plant_lipase_like"/>
    <property type="match status" value="1"/>
</dbReference>
<reference evidence="9 10" key="1">
    <citation type="journal article" date="2018" name="Science">
        <title>The opium poppy genome and morphinan production.</title>
        <authorList>
            <person name="Guo L."/>
            <person name="Winzer T."/>
            <person name="Yang X."/>
            <person name="Li Y."/>
            <person name="Ning Z."/>
            <person name="He Z."/>
            <person name="Teodor R."/>
            <person name="Lu Y."/>
            <person name="Bowser T.A."/>
            <person name="Graham I.A."/>
            <person name="Ye K."/>
        </authorList>
    </citation>
    <scope>NUCLEOTIDE SEQUENCE [LARGE SCALE GENOMIC DNA]</scope>
    <source>
        <strain evidence="10">cv. HN1</strain>
        <tissue evidence="9">Leaves</tissue>
    </source>
</reference>
<keyword evidence="5" id="KW-0378">Hydrolase</keyword>